<comment type="caution">
    <text evidence="1">The sequence shown here is derived from an EMBL/GenBank/DDBJ whole genome shotgun (WGS) entry which is preliminary data.</text>
</comment>
<dbReference type="InterPro" id="IPR008928">
    <property type="entry name" value="6-hairpin_glycosidase_sf"/>
</dbReference>
<organism evidence="1 2">
    <name type="scientific">Chitinophaga hostae</name>
    <dbReference type="NCBI Taxonomy" id="2831022"/>
    <lineage>
        <taxon>Bacteria</taxon>
        <taxon>Pseudomonadati</taxon>
        <taxon>Bacteroidota</taxon>
        <taxon>Chitinophagia</taxon>
        <taxon>Chitinophagales</taxon>
        <taxon>Chitinophagaceae</taxon>
        <taxon>Chitinophaga</taxon>
    </lineage>
</organism>
<evidence type="ECO:0000313" key="2">
    <source>
        <dbReference type="Proteomes" id="UP000676386"/>
    </source>
</evidence>
<name>A0ABS5IZT3_9BACT</name>
<keyword evidence="2" id="KW-1185">Reference proteome</keyword>
<dbReference type="RefSeq" id="WP_211972792.1">
    <property type="nucleotide sequence ID" value="NZ_JAGTXB010000004.1"/>
</dbReference>
<proteinExistence type="predicted"/>
<protein>
    <recommendedName>
        <fullName evidence="3">Alpha-L-rhamnosidase six-hairpin glycosidase domain-containing protein</fullName>
    </recommendedName>
</protein>
<gene>
    <name evidence="1" type="ORF">KE626_10240</name>
</gene>
<dbReference type="SUPFAM" id="SSF48208">
    <property type="entry name" value="Six-hairpin glycosidases"/>
    <property type="match status" value="1"/>
</dbReference>
<evidence type="ECO:0000313" key="1">
    <source>
        <dbReference type="EMBL" id="MBS0027687.1"/>
    </source>
</evidence>
<accession>A0ABS5IZT3</accession>
<sequence>MLKIQLLVAGVFASLHVMSQQPLPDLATRAQVTYYKGRTPEKQQTFSFEKNKASMLINQAEWNCKKYDNKAGNETVYTFELKKGSMDKAGLSIDFLFDHWDVKNYVIMPAAAYDGNRFDVLEYGYPPLFKSKDYNKNLPVTITNIPRLNKYEGKSRMDFNTGDLATPAVGVYFPKTGKGIWILTEQATELGNSALIFKENEARNKATFTIAAPCVREEYYSMANLSPSNETGKDLKEGDKVTIRYKVYTYSNLSSPNDLNKKFPAIRKSYGTSAYINQLPFSKAFELMEKQENEWWSRKDSLYTLGGETLNMKWQLGWVGGLMVTLPLSEAGGDSSADRAYKNYYKILTQSQSPSGFFYGCGNGKIWCSDCFGSPHPDNLHLLRKNADALYFTYKYVSSQRNRNPGWQLPEAWSAPLHRQADAFVKLWKENYQFGQFVEIETGEIKVGGSNSAVTAIAGLALASKYESNPQYLQVAKEAARYYYRNFIVKGISCGGPGEILQNNDAESAFATLESFVVLYEVTGEKEWLQYAEDAAAFCTTWMVTYDYRFPEKSLFGRLDMKTTGAIWANTQNKHGGPGICTASGDCLFKLYRATGNKLYLQMIYDIAHNIMQYIARADRPIKDQHIGWINERVNLSDWEGKEAIGDIFHGNTWAQVSAMLTVAEIPGIYINPARNELMVFDHVTATVKGNTLTITNSTRFDASIRVFVDRKMTSVYPQGFISRCPIVNVKAGETKILALSEIQ</sequence>
<dbReference type="Proteomes" id="UP000676386">
    <property type="component" value="Unassembled WGS sequence"/>
</dbReference>
<dbReference type="EMBL" id="JAGTXB010000004">
    <property type="protein sequence ID" value="MBS0027687.1"/>
    <property type="molecule type" value="Genomic_DNA"/>
</dbReference>
<reference evidence="1 2" key="1">
    <citation type="submission" date="2021-04" db="EMBL/GenBank/DDBJ databases">
        <title>Chitinophaga sp. nov., isolated from the rhizosphere soil.</title>
        <authorList>
            <person name="He S."/>
        </authorList>
    </citation>
    <scope>NUCLEOTIDE SEQUENCE [LARGE SCALE GENOMIC DNA]</scope>
    <source>
        <strain evidence="1 2">2R12</strain>
    </source>
</reference>
<evidence type="ECO:0008006" key="3">
    <source>
        <dbReference type="Google" id="ProtNLM"/>
    </source>
</evidence>